<dbReference type="STRING" id="871652.SAMN04515673_101358"/>
<sequence length="148" mass="16247">MSLINTDDGLREVLARTQIIAMVGASMNPARASHGVGQFLTRCGYRVIPVNPGHAGETLFGETVRASLAEIDVPVDMVDIFRRSEAVLPVVEEALAQLPMLRTVWMQLGVINEDAAQRAIDKSVDVVMDRCPKIELPRLLPERMPGRS</sequence>
<evidence type="ECO:0000313" key="2">
    <source>
        <dbReference type="EMBL" id="SFQ96592.1"/>
    </source>
</evidence>
<dbReference type="Proteomes" id="UP000199302">
    <property type="component" value="Unassembled WGS sequence"/>
</dbReference>
<evidence type="ECO:0000313" key="3">
    <source>
        <dbReference type="Proteomes" id="UP000199302"/>
    </source>
</evidence>
<dbReference type="SMART" id="SM00881">
    <property type="entry name" value="CoA_binding"/>
    <property type="match status" value="1"/>
</dbReference>
<dbReference type="Gene3D" id="3.40.50.720">
    <property type="entry name" value="NAD(P)-binding Rossmann-like Domain"/>
    <property type="match status" value="1"/>
</dbReference>
<accession>A0A1I6CTY5</accession>
<dbReference type="Pfam" id="PF13380">
    <property type="entry name" value="CoA_binding_2"/>
    <property type="match status" value="1"/>
</dbReference>
<evidence type="ECO:0000259" key="1">
    <source>
        <dbReference type="SMART" id="SM00881"/>
    </source>
</evidence>
<reference evidence="2 3" key="1">
    <citation type="submission" date="2016-10" db="EMBL/GenBank/DDBJ databases">
        <authorList>
            <person name="de Groot N.N."/>
        </authorList>
    </citation>
    <scope>NUCLEOTIDE SEQUENCE [LARGE SCALE GENOMIC DNA]</scope>
    <source>
        <strain evidence="3">KMM 9023,NRIC 0796,JCM 17311,KCTC 23692</strain>
    </source>
</reference>
<feature type="domain" description="CoA-binding" evidence="1">
    <location>
        <begin position="14"/>
        <end position="110"/>
    </location>
</feature>
<gene>
    <name evidence="2" type="ORF">SAMN04515673_101358</name>
</gene>
<proteinExistence type="predicted"/>
<dbReference type="InterPro" id="IPR036291">
    <property type="entry name" value="NAD(P)-bd_dom_sf"/>
</dbReference>
<dbReference type="AlphaFoldDB" id="A0A1I6CTY5"/>
<dbReference type="PANTHER" id="PTHR33303:SF2">
    <property type="entry name" value="COA-BINDING DOMAIN-CONTAINING PROTEIN"/>
    <property type="match status" value="1"/>
</dbReference>
<dbReference type="EMBL" id="FOYI01000001">
    <property type="protein sequence ID" value="SFQ96592.1"/>
    <property type="molecule type" value="Genomic_DNA"/>
</dbReference>
<dbReference type="RefSeq" id="WP_092075988.1">
    <property type="nucleotide sequence ID" value="NZ_FOYI01000001.1"/>
</dbReference>
<dbReference type="OrthoDB" id="9804695at2"/>
<name>A0A1I6CTY5_9RHOB</name>
<dbReference type="SUPFAM" id="SSF51735">
    <property type="entry name" value="NAD(P)-binding Rossmann-fold domains"/>
    <property type="match status" value="1"/>
</dbReference>
<keyword evidence="3" id="KW-1185">Reference proteome</keyword>
<dbReference type="InterPro" id="IPR003781">
    <property type="entry name" value="CoA-bd"/>
</dbReference>
<protein>
    <recommendedName>
        <fullName evidence="1">CoA-binding domain-containing protein</fullName>
    </recommendedName>
</protein>
<dbReference type="PANTHER" id="PTHR33303">
    <property type="entry name" value="CYTOPLASMIC PROTEIN-RELATED"/>
    <property type="match status" value="1"/>
</dbReference>
<organism evidence="2 3">
    <name type="scientific">Poseidonocella sedimentorum</name>
    <dbReference type="NCBI Taxonomy" id="871652"/>
    <lineage>
        <taxon>Bacteria</taxon>
        <taxon>Pseudomonadati</taxon>
        <taxon>Pseudomonadota</taxon>
        <taxon>Alphaproteobacteria</taxon>
        <taxon>Rhodobacterales</taxon>
        <taxon>Roseobacteraceae</taxon>
        <taxon>Poseidonocella</taxon>
    </lineage>
</organism>